<dbReference type="AlphaFoldDB" id="A0A1G9H4U4"/>
<reference evidence="1 2" key="1">
    <citation type="submission" date="2016-10" db="EMBL/GenBank/DDBJ databases">
        <authorList>
            <person name="de Groot N.N."/>
        </authorList>
    </citation>
    <scope>NUCLEOTIDE SEQUENCE [LARGE SCALE GENOMIC DNA]</scope>
    <source>
        <strain evidence="1 2">DSM 25186</strain>
    </source>
</reference>
<keyword evidence="1" id="KW-0238">DNA-binding</keyword>
<organism evidence="1 2">
    <name type="scientific">Catalinimonas alkaloidigena</name>
    <dbReference type="NCBI Taxonomy" id="1075417"/>
    <lineage>
        <taxon>Bacteria</taxon>
        <taxon>Pseudomonadati</taxon>
        <taxon>Bacteroidota</taxon>
        <taxon>Cytophagia</taxon>
        <taxon>Cytophagales</taxon>
        <taxon>Catalimonadaceae</taxon>
        <taxon>Catalinimonas</taxon>
    </lineage>
</organism>
<proteinExistence type="predicted"/>
<name>A0A1G9H4U4_9BACT</name>
<evidence type="ECO:0000313" key="1">
    <source>
        <dbReference type="EMBL" id="SDL07902.1"/>
    </source>
</evidence>
<protein>
    <submittedName>
        <fullName evidence="1">DNA-binding transcriptional regulator, MarR family</fullName>
    </submittedName>
</protein>
<gene>
    <name evidence="1" type="ORF">SAMN05421823_104317</name>
</gene>
<dbReference type="Proteomes" id="UP000198510">
    <property type="component" value="Unassembled WGS sequence"/>
</dbReference>
<dbReference type="OrthoDB" id="982250at2"/>
<dbReference type="SUPFAM" id="SSF46785">
    <property type="entry name" value="Winged helix' DNA-binding domain"/>
    <property type="match status" value="1"/>
</dbReference>
<sequence>MSSTRPIGYWLKRADQLLTAHADRLQALHRATRLEWQVLNLLYESGPSTAVQVAQTMQPFTDRAGLDTMLARFQDEGWATRDAQARYHLTEVGREQHTRMHTTQQQLRTQTLQGISEEQYATTLRVLEQIVANLEATLE</sequence>
<dbReference type="InterPro" id="IPR036388">
    <property type="entry name" value="WH-like_DNA-bd_sf"/>
</dbReference>
<dbReference type="EMBL" id="FNFO01000004">
    <property type="protein sequence ID" value="SDL07902.1"/>
    <property type="molecule type" value="Genomic_DNA"/>
</dbReference>
<dbReference type="InterPro" id="IPR036390">
    <property type="entry name" value="WH_DNA-bd_sf"/>
</dbReference>
<dbReference type="RefSeq" id="WP_089682322.1">
    <property type="nucleotide sequence ID" value="NZ_FNFO01000004.1"/>
</dbReference>
<dbReference type="Gene3D" id="1.10.10.10">
    <property type="entry name" value="Winged helix-like DNA-binding domain superfamily/Winged helix DNA-binding domain"/>
    <property type="match status" value="1"/>
</dbReference>
<dbReference type="STRING" id="1075417.SAMN05421823_104317"/>
<evidence type="ECO:0000313" key="2">
    <source>
        <dbReference type="Proteomes" id="UP000198510"/>
    </source>
</evidence>
<accession>A0A1G9H4U4</accession>
<dbReference type="GO" id="GO:0003677">
    <property type="term" value="F:DNA binding"/>
    <property type="evidence" value="ECO:0007669"/>
    <property type="project" value="UniProtKB-KW"/>
</dbReference>
<keyword evidence="2" id="KW-1185">Reference proteome</keyword>